<sequence length="233" mass="25362">MGASLSKENALQSLKKYDTVLIVDDSLSMKYENRWKEARSALAELASVAAKYDTDGLTIHFLNSPVVGRNVKSSRDVKRLFDDQTLTAGTPIGATLQRIALGHMKTIDEAKGYPKDGDGASNVPLVKPLNLIVITDGAPTDDLEAVIVQIAKELDARNLPVASLGMQFVQIGDDPIATEFLNHLDDNIRKQYNIRDIVDTTPAEPGQKLDLVKILIGGINRRVDNKGADAVKE</sequence>
<protein>
    <recommendedName>
        <fullName evidence="3">VWFA domain-containing protein</fullName>
    </recommendedName>
</protein>
<gene>
    <name evidence="1" type="ORF">PLEOSDRAFT_1062997</name>
</gene>
<name>A0A067P581_PLEO1</name>
<evidence type="ECO:0000313" key="1">
    <source>
        <dbReference type="EMBL" id="KDQ31051.1"/>
    </source>
</evidence>
<evidence type="ECO:0008006" key="3">
    <source>
        <dbReference type="Google" id="ProtNLM"/>
    </source>
</evidence>
<proteinExistence type="predicted"/>
<dbReference type="OrthoDB" id="2142040at2759"/>
<dbReference type="PANTHER" id="PTHR34706">
    <property type="entry name" value="SLR1338 PROTEIN"/>
    <property type="match status" value="1"/>
</dbReference>
<dbReference type="Gene3D" id="3.40.50.410">
    <property type="entry name" value="von Willebrand factor, type A domain"/>
    <property type="match status" value="1"/>
</dbReference>
<dbReference type="AlphaFoldDB" id="A0A067P581"/>
<dbReference type="HOGENOM" id="CLU_040578_2_1_1"/>
<dbReference type="InterPro" id="IPR036465">
    <property type="entry name" value="vWFA_dom_sf"/>
</dbReference>
<dbReference type="VEuPathDB" id="FungiDB:PLEOSDRAFT_1062997"/>
<dbReference type="STRING" id="1137138.A0A067P581"/>
<accession>A0A067P581</accession>
<dbReference type="InParanoid" id="A0A067P581"/>
<dbReference type="SUPFAM" id="SSF53300">
    <property type="entry name" value="vWA-like"/>
    <property type="match status" value="1"/>
</dbReference>
<dbReference type="EMBL" id="KL198006">
    <property type="protein sequence ID" value="KDQ31051.1"/>
    <property type="molecule type" value="Genomic_DNA"/>
</dbReference>
<dbReference type="Proteomes" id="UP000027073">
    <property type="component" value="Unassembled WGS sequence"/>
</dbReference>
<organism evidence="1 2">
    <name type="scientific">Pleurotus ostreatus (strain PC15)</name>
    <name type="common">Oyster mushroom</name>
    <dbReference type="NCBI Taxonomy" id="1137138"/>
    <lineage>
        <taxon>Eukaryota</taxon>
        <taxon>Fungi</taxon>
        <taxon>Dikarya</taxon>
        <taxon>Basidiomycota</taxon>
        <taxon>Agaricomycotina</taxon>
        <taxon>Agaricomycetes</taxon>
        <taxon>Agaricomycetidae</taxon>
        <taxon>Agaricales</taxon>
        <taxon>Pleurotineae</taxon>
        <taxon>Pleurotaceae</taxon>
        <taxon>Pleurotus</taxon>
    </lineage>
</organism>
<dbReference type="PANTHER" id="PTHR34706:SF1">
    <property type="entry name" value="VWFA DOMAIN-CONTAINING PROTEIN"/>
    <property type="match status" value="1"/>
</dbReference>
<evidence type="ECO:0000313" key="2">
    <source>
        <dbReference type="Proteomes" id="UP000027073"/>
    </source>
</evidence>
<reference evidence="2" key="1">
    <citation type="journal article" date="2014" name="Proc. Natl. Acad. Sci. U.S.A.">
        <title>Extensive sampling of basidiomycete genomes demonstrates inadequacy of the white-rot/brown-rot paradigm for wood decay fungi.</title>
        <authorList>
            <person name="Riley R."/>
            <person name="Salamov A.A."/>
            <person name="Brown D.W."/>
            <person name="Nagy L.G."/>
            <person name="Floudas D."/>
            <person name="Held B.W."/>
            <person name="Levasseur A."/>
            <person name="Lombard V."/>
            <person name="Morin E."/>
            <person name="Otillar R."/>
            <person name="Lindquist E.A."/>
            <person name="Sun H."/>
            <person name="LaButti K.M."/>
            <person name="Schmutz J."/>
            <person name="Jabbour D."/>
            <person name="Luo H."/>
            <person name="Baker S.E."/>
            <person name="Pisabarro A.G."/>
            <person name="Walton J.D."/>
            <person name="Blanchette R.A."/>
            <person name="Henrissat B."/>
            <person name="Martin F."/>
            <person name="Cullen D."/>
            <person name="Hibbett D.S."/>
            <person name="Grigoriev I.V."/>
        </authorList>
    </citation>
    <scope>NUCLEOTIDE SEQUENCE [LARGE SCALE GENOMIC DNA]</scope>
    <source>
        <strain evidence="2">PC15</strain>
    </source>
</reference>